<sequence>MALLLNSSLFPVKWEKKFISNPLIPSSSSSDNNKSKRKSAVAAKRIQACLNPFDDPILKDALKEPVAFMGGVFAGLLRLDLNEDPLRDWISKTVEASGITADGEIDAEGAEYWGINDTAVVRYLFVEKTGRIRIRPDNR</sequence>
<dbReference type="Pfam" id="PF26369">
    <property type="entry name" value="UPF0426"/>
    <property type="match status" value="1"/>
</dbReference>
<keyword evidence="2" id="KW-1185">Reference proteome</keyword>
<evidence type="ECO:0000313" key="2">
    <source>
        <dbReference type="Proteomes" id="UP001222027"/>
    </source>
</evidence>
<dbReference type="PANTHER" id="PTHR35996:SF1">
    <property type="entry name" value="OS04G0528100 PROTEIN"/>
    <property type="match status" value="1"/>
</dbReference>
<reference evidence="1 2" key="1">
    <citation type="submission" date="2022-12" db="EMBL/GenBank/DDBJ databases">
        <title>Chromosome-scale assembly of the Ensete ventricosum genome.</title>
        <authorList>
            <person name="Dussert Y."/>
            <person name="Stocks J."/>
            <person name="Wendawek A."/>
            <person name="Woldeyes F."/>
            <person name="Nichols R.A."/>
            <person name="Borrell J.S."/>
        </authorList>
    </citation>
    <scope>NUCLEOTIDE SEQUENCE [LARGE SCALE GENOMIC DNA]</scope>
    <source>
        <strain evidence="2">cv. Maze</strain>
        <tissue evidence="1">Seeds</tissue>
    </source>
</reference>
<dbReference type="InterPro" id="IPR040278">
    <property type="entry name" value="UPF0426"/>
</dbReference>
<gene>
    <name evidence="1" type="ORF">OPV22_030446</name>
</gene>
<dbReference type="AlphaFoldDB" id="A0AAV8Q8U2"/>
<comment type="caution">
    <text evidence="1">The sequence shown here is derived from an EMBL/GenBank/DDBJ whole genome shotgun (WGS) entry which is preliminary data.</text>
</comment>
<organism evidence="1 2">
    <name type="scientific">Ensete ventricosum</name>
    <name type="common">Abyssinian banana</name>
    <name type="synonym">Musa ensete</name>
    <dbReference type="NCBI Taxonomy" id="4639"/>
    <lineage>
        <taxon>Eukaryota</taxon>
        <taxon>Viridiplantae</taxon>
        <taxon>Streptophyta</taxon>
        <taxon>Embryophyta</taxon>
        <taxon>Tracheophyta</taxon>
        <taxon>Spermatophyta</taxon>
        <taxon>Magnoliopsida</taxon>
        <taxon>Liliopsida</taxon>
        <taxon>Zingiberales</taxon>
        <taxon>Musaceae</taxon>
        <taxon>Ensete</taxon>
    </lineage>
</organism>
<evidence type="ECO:0000313" key="1">
    <source>
        <dbReference type="EMBL" id="KAJ8467894.1"/>
    </source>
</evidence>
<dbReference type="EMBL" id="JAQQAF010000008">
    <property type="protein sequence ID" value="KAJ8467894.1"/>
    <property type="molecule type" value="Genomic_DNA"/>
</dbReference>
<dbReference type="PANTHER" id="PTHR35996">
    <property type="entry name" value="OSJNBA0038O10.25 PROTEIN"/>
    <property type="match status" value="1"/>
</dbReference>
<dbReference type="Proteomes" id="UP001222027">
    <property type="component" value="Unassembled WGS sequence"/>
</dbReference>
<name>A0AAV8Q8U2_ENSVE</name>
<proteinExistence type="predicted"/>
<protein>
    <submittedName>
        <fullName evidence="1">Uncharacterized protein</fullName>
    </submittedName>
</protein>
<accession>A0AAV8Q8U2</accession>